<keyword evidence="2" id="KW-0238">DNA-binding</keyword>
<organism evidence="2 3">
    <name type="scientific">Stakelama sediminis</name>
    <dbReference type="NCBI Taxonomy" id="463200"/>
    <lineage>
        <taxon>Bacteria</taxon>
        <taxon>Pseudomonadati</taxon>
        <taxon>Pseudomonadota</taxon>
        <taxon>Alphaproteobacteria</taxon>
        <taxon>Sphingomonadales</taxon>
        <taxon>Sphingomonadaceae</taxon>
        <taxon>Stakelama</taxon>
    </lineage>
</organism>
<gene>
    <name evidence="2" type="ORF">FHR23_000751</name>
</gene>
<dbReference type="SMART" id="SM00421">
    <property type="entry name" value="HTH_LUXR"/>
    <property type="match status" value="1"/>
</dbReference>
<dbReference type="Proteomes" id="UP000554342">
    <property type="component" value="Unassembled WGS sequence"/>
</dbReference>
<dbReference type="RefSeq" id="WP_184001560.1">
    <property type="nucleotide sequence ID" value="NZ_BAABIF010000004.1"/>
</dbReference>
<keyword evidence="3" id="KW-1185">Reference proteome</keyword>
<evidence type="ECO:0000313" key="2">
    <source>
        <dbReference type="EMBL" id="MBB5717844.1"/>
    </source>
</evidence>
<proteinExistence type="predicted"/>
<comment type="caution">
    <text evidence="2">The sequence shown here is derived from an EMBL/GenBank/DDBJ whole genome shotgun (WGS) entry which is preliminary data.</text>
</comment>
<dbReference type="GO" id="GO:0006355">
    <property type="term" value="P:regulation of DNA-templated transcription"/>
    <property type="evidence" value="ECO:0007669"/>
    <property type="project" value="InterPro"/>
</dbReference>
<dbReference type="InterPro" id="IPR000792">
    <property type="entry name" value="Tscrpt_reg_LuxR_C"/>
</dbReference>
<name>A0A840YWB8_9SPHN</name>
<dbReference type="InterPro" id="IPR036388">
    <property type="entry name" value="WH-like_DNA-bd_sf"/>
</dbReference>
<dbReference type="InterPro" id="IPR016032">
    <property type="entry name" value="Sig_transdc_resp-reg_C-effctor"/>
</dbReference>
<dbReference type="Gene3D" id="1.10.10.10">
    <property type="entry name" value="Winged helix-like DNA-binding domain superfamily/Winged helix DNA-binding domain"/>
    <property type="match status" value="1"/>
</dbReference>
<evidence type="ECO:0000259" key="1">
    <source>
        <dbReference type="SMART" id="SM00421"/>
    </source>
</evidence>
<dbReference type="AlphaFoldDB" id="A0A840YWB8"/>
<feature type="domain" description="HTH luxR-type" evidence="1">
    <location>
        <begin position="295"/>
        <end position="352"/>
    </location>
</feature>
<protein>
    <submittedName>
        <fullName evidence="2">DNA-binding CsgD family transcriptional regulator</fullName>
    </submittedName>
</protein>
<dbReference type="SUPFAM" id="SSF46894">
    <property type="entry name" value="C-terminal effector domain of the bipartite response regulators"/>
    <property type="match status" value="1"/>
</dbReference>
<accession>A0A840YWB8</accession>
<sequence length="360" mass="38918">MLTIRDEDELLTAVHDGLFERPLWGGFLEQLRLRVRATGATLLLRLSEEPGDVLIGQATGLSPAVLIDLLPPRRSGETASLPALREGRVYALAELVDFLVPGKSASELEKSGIPGLRDLRIVRITEAEGSQALLAVAHDSHPLSAADGAILGRMATHFRRALRNYAAMTRLDRRNGIAEDLLNRTDLCWFRLDHQGRVLDHSAGADAALMPNMAVQISRDGRLRLASAKTDTALREGLNTVSAGRQSAVPVDMGQGVLPDMLLIRPKEADDSDTVIAYIRTGSVTHDRSTQLAQRFGLLPSEARLAMELATGATIAQAAETLSLTIETARNYSKKIYAKTGVSGQAQLVHAILNSTAWLS</sequence>
<reference evidence="2 3" key="1">
    <citation type="submission" date="2020-08" db="EMBL/GenBank/DDBJ databases">
        <title>Genomic Encyclopedia of Type Strains, Phase IV (KMG-IV): sequencing the most valuable type-strain genomes for metagenomic binning, comparative biology and taxonomic classification.</title>
        <authorList>
            <person name="Goeker M."/>
        </authorList>
    </citation>
    <scope>NUCLEOTIDE SEQUENCE [LARGE SCALE GENOMIC DNA]</scope>
    <source>
        <strain evidence="2 3">DSM 27203</strain>
    </source>
</reference>
<evidence type="ECO:0000313" key="3">
    <source>
        <dbReference type="Proteomes" id="UP000554342"/>
    </source>
</evidence>
<dbReference type="EMBL" id="JACIJI010000001">
    <property type="protein sequence ID" value="MBB5717844.1"/>
    <property type="molecule type" value="Genomic_DNA"/>
</dbReference>
<dbReference type="GO" id="GO:0003677">
    <property type="term" value="F:DNA binding"/>
    <property type="evidence" value="ECO:0007669"/>
    <property type="project" value="UniProtKB-KW"/>
</dbReference>